<reference evidence="1 2" key="1">
    <citation type="journal article" date="2021" name="ISME Commun">
        <title>Automated analysis of genomic sequences facilitates high-throughput and comprehensive description of bacteria.</title>
        <authorList>
            <person name="Hitch T.C.A."/>
        </authorList>
    </citation>
    <scope>NUCLEOTIDE SEQUENCE [LARGE SCALE GENOMIC DNA]</scope>
    <source>
        <strain evidence="1 2">Sanger_109</strain>
    </source>
</reference>
<gene>
    <name evidence="1" type="ORF">OCV88_09420</name>
</gene>
<organism evidence="1 2">
    <name type="scientific">Brotonthovivens ammoniilytica</name>
    <dbReference type="NCBI Taxonomy" id="2981725"/>
    <lineage>
        <taxon>Bacteria</taxon>
        <taxon>Bacillati</taxon>
        <taxon>Bacillota</taxon>
        <taxon>Clostridia</taxon>
        <taxon>Lachnospirales</taxon>
        <taxon>Lachnospiraceae</taxon>
        <taxon>Brotonthovivens</taxon>
    </lineage>
</organism>
<dbReference type="RefSeq" id="WP_158425254.1">
    <property type="nucleotide sequence ID" value="NZ_JAOQJQ010000003.1"/>
</dbReference>
<dbReference type="CDD" id="cd09911">
    <property type="entry name" value="Lin0431_like"/>
    <property type="match status" value="1"/>
</dbReference>
<accession>A0ABT2TKC2</accession>
<dbReference type="Proteomes" id="UP001652442">
    <property type="component" value="Unassembled WGS sequence"/>
</dbReference>
<dbReference type="Pfam" id="PF07009">
    <property type="entry name" value="NusG_II"/>
    <property type="match status" value="1"/>
</dbReference>
<evidence type="ECO:0000313" key="2">
    <source>
        <dbReference type="Proteomes" id="UP001652442"/>
    </source>
</evidence>
<proteinExistence type="predicted"/>
<comment type="caution">
    <text evidence="1">The sequence shown here is derived from an EMBL/GenBank/DDBJ whole genome shotgun (WGS) entry which is preliminary data.</text>
</comment>
<keyword evidence="2" id="KW-1185">Reference proteome</keyword>
<sequence length="123" mass="13498">MRKKDLILLGGILLLAAALFLCLGMGRKKEGSIVKITIKGAVYGTYSLDEDQEIKVKGSQGTNVVCIKDGKVFMKEADCPDQYCVEHNAINNKTDTIVCLPHRLVVEVSDDSQAQEDIDVTVR</sequence>
<dbReference type="EMBL" id="JAOQJQ010000003">
    <property type="protein sequence ID" value="MCU6762552.1"/>
    <property type="molecule type" value="Genomic_DNA"/>
</dbReference>
<evidence type="ECO:0000313" key="1">
    <source>
        <dbReference type="EMBL" id="MCU6762552.1"/>
    </source>
</evidence>
<dbReference type="InterPro" id="IPR038690">
    <property type="entry name" value="NusG_2_sf"/>
</dbReference>
<protein>
    <submittedName>
        <fullName evidence="1">NusG domain II-containing protein</fullName>
    </submittedName>
</protein>
<name>A0ABT2TKC2_9FIRM</name>
<dbReference type="Gene3D" id="2.60.320.10">
    <property type="entry name" value="N-utilization substance G protein NusG, insert domain"/>
    <property type="match status" value="1"/>
</dbReference>